<comment type="caution">
    <text evidence="3">The sequence shown here is derived from an EMBL/GenBank/DDBJ whole genome shotgun (WGS) entry which is preliminary data.</text>
</comment>
<evidence type="ECO:0000313" key="4">
    <source>
        <dbReference type="Proteomes" id="UP000532121"/>
    </source>
</evidence>
<dbReference type="Pfam" id="PF20956">
    <property type="entry name" value="DUF4931_C"/>
    <property type="match status" value="1"/>
</dbReference>
<dbReference type="SUPFAM" id="SSF54197">
    <property type="entry name" value="HIT-like"/>
    <property type="match status" value="1"/>
</dbReference>
<accession>A0A7X9QFI0</accession>
<gene>
    <name evidence="3" type="ORF">HHO37_03820</name>
</gene>
<sequence length="259" mass="29998">MTYRKLTFNPNIASQKPSNKDVCPFCEQTELGKILDTKKDMIWVENKFPVLQDSYQTLIIESSWHEGDISAYDLSINRQLFAFMFAKWAELEARKDYRSVVLFRNYGPLSGGSLRHPHSQLVGFKDIDAYAALDKRTFAGLEIYKEAKYAIEISISLYPLQDFTEFNVRISNSGDLDRLADSVQLLSDYVLNDFAGGRCSSYNLFFYRFEQEICCKVVPRFVTSAYNIAYGIHQVNQLKNLETTRDQLRAKFLEKFKQS</sequence>
<dbReference type="RefSeq" id="WP_003089409.1">
    <property type="nucleotide sequence ID" value="NZ_CP043405.1"/>
</dbReference>
<evidence type="ECO:0000259" key="1">
    <source>
        <dbReference type="Pfam" id="PF16285"/>
    </source>
</evidence>
<dbReference type="InterPro" id="IPR046322">
    <property type="entry name" value="DUF4931"/>
</dbReference>
<evidence type="ECO:0000313" key="3">
    <source>
        <dbReference type="EMBL" id="NMD48821.1"/>
    </source>
</evidence>
<organism evidence="3 4">
    <name type="scientific">Streptococcus ratti</name>
    <dbReference type="NCBI Taxonomy" id="1341"/>
    <lineage>
        <taxon>Bacteria</taxon>
        <taxon>Bacillati</taxon>
        <taxon>Bacillota</taxon>
        <taxon>Bacilli</taxon>
        <taxon>Lactobacillales</taxon>
        <taxon>Streptococcaceae</taxon>
        <taxon>Streptococcus</taxon>
    </lineage>
</organism>
<name>A0A7X9QFI0_STRRT</name>
<dbReference type="AlphaFoldDB" id="A0A7X9QFI0"/>
<reference evidence="3 4" key="1">
    <citation type="submission" date="2020-04" db="EMBL/GenBank/DDBJ databases">
        <title>MicrobeNet Type strains.</title>
        <authorList>
            <person name="Nicholson A.C."/>
        </authorList>
    </citation>
    <scope>NUCLEOTIDE SEQUENCE [LARGE SCALE GENOMIC DNA]</scope>
    <source>
        <strain evidence="3 4">DSM 22768</strain>
    </source>
</reference>
<protein>
    <submittedName>
        <fullName evidence="3">DUF4931 domain-containing protein</fullName>
    </submittedName>
</protein>
<dbReference type="InterPro" id="IPR012361">
    <property type="entry name" value="GalT_short"/>
</dbReference>
<dbReference type="Gene3D" id="3.30.428.10">
    <property type="entry name" value="HIT-like"/>
    <property type="match status" value="1"/>
</dbReference>
<feature type="domain" description="DUF4931" evidence="1">
    <location>
        <begin position="8"/>
        <end position="127"/>
    </location>
</feature>
<dbReference type="EMBL" id="JABASA010000006">
    <property type="protein sequence ID" value="NMD48821.1"/>
    <property type="molecule type" value="Genomic_DNA"/>
</dbReference>
<feature type="domain" description="DUF4931" evidence="2">
    <location>
        <begin position="133"/>
        <end position="252"/>
    </location>
</feature>
<evidence type="ECO:0000259" key="2">
    <source>
        <dbReference type="Pfam" id="PF20956"/>
    </source>
</evidence>
<dbReference type="Pfam" id="PF16285">
    <property type="entry name" value="DUF4931_N"/>
    <property type="match status" value="1"/>
</dbReference>
<dbReference type="InterPro" id="IPR036265">
    <property type="entry name" value="HIT-like_sf"/>
</dbReference>
<proteinExistence type="predicted"/>
<dbReference type="PIRSF" id="PIRSF031505">
    <property type="entry name" value="GalT_short"/>
    <property type="match status" value="1"/>
</dbReference>
<dbReference type="Proteomes" id="UP000532121">
    <property type="component" value="Unassembled WGS sequence"/>
</dbReference>
<dbReference type="InterPro" id="IPR049285">
    <property type="entry name" value="DUF4931_C"/>
</dbReference>